<dbReference type="InterPro" id="IPR029058">
    <property type="entry name" value="AB_hydrolase_fold"/>
</dbReference>
<proteinExistence type="predicted"/>
<keyword evidence="2" id="KW-0378">Hydrolase</keyword>
<name>A0A6G9ZDL0_9NOCA</name>
<evidence type="ECO:0000259" key="1">
    <source>
        <dbReference type="Pfam" id="PF00561"/>
    </source>
</evidence>
<dbReference type="Proteomes" id="UP000500953">
    <property type="component" value="Chromosome"/>
</dbReference>
<dbReference type="SUPFAM" id="SSF53474">
    <property type="entry name" value="alpha/beta-Hydrolases"/>
    <property type="match status" value="1"/>
</dbReference>
<accession>A0A6G9ZDL0</accession>
<dbReference type="Gene3D" id="3.40.50.1820">
    <property type="entry name" value="alpha/beta hydrolase"/>
    <property type="match status" value="1"/>
</dbReference>
<dbReference type="PRINTS" id="PR00111">
    <property type="entry name" value="ABHYDROLASE"/>
</dbReference>
<organism evidence="2 3">
    <name type="scientific">Nocardia terpenica</name>
    <dbReference type="NCBI Taxonomy" id="455432"/>
    <lineage>
        <taxon>Bacteria</taxon>
        <taxon>Bacillati</taxon>
        <taxon>Actinomycetota</taxon>
        <taxon>Actinomycetes</taxon>
        <taxon>Mycobacteriales</taxon>
        <taxon>Nocardiaceae</taxon>
        <taxon>Nocardia</taxon>
    </lineage>
</organism>
<dbReference type="PANTHER" id="PTHR43798">
    <property type="entry name" value="MONOACYLGLYCEROL LIPASE"/>
    <property type="match status" value="1"/>
</dbReference>
<evidence type="ECO:0000313" key="3">
    <source>
        <dbReference type="Proteomes" id="UP000500953"/>
    </source>
</evidence>
<dbReference type="InterPro" id="IPR050266">
    <property type="entry name" value="AB_hydrolase_sf"/>
</dbReference>
<dbReference type="GO" id="GO:0016787">
    <property type="term" value="F:hydrolase activity"/>
    <property type="evidence" value="ECO:0007669"/>
    <property type="project" value="UniProtKB-KW"/>
</dbReference>
<dbReference type="Pfam" id="PF00561">
    <property type="entry name" value="Abhydrolase_1"/>
    <property type="match status" value="1"/>
</dbReference>
<gene>
    <name evidence="2" type="ORF">F6W96_40335</name>
</gene>
<feature type="domain" description="AB hydrolase-1" evidence="1">
    <location>
        <begin position="107"/>
        <end position="213"/>
    </location>
</feature>
<dbReference type="EMBL" id="CP046173">
    <property type="protein sequence ID" value="QIS23592.1"/>
    <property type="molecule type" value="Genomic_DNA"/>
</dbReference>
<sequence>MPPAGFSIMSRSSNSSGETIAGHRICLSLDSPVRPATSPHVVGTPQTRFRPVLRDVRHLHHPISWNVFLLGCGSRVGIREKGPRTMPYVSADDGVKIYYTDTGGDGPAVMLVHSFFMDADMWQPQVEALGGDYRVICLDTRGHGRTDDAGVPFDSWRLAWDGWAVANHLGIERLVLGGLSQGGWVVLRMALQHRSRTRGLVLIGTSADAYSEKERDGYEQVIVDGWVNGSRPIEEIGPPMAAVMIGGDRETHQEPWVEKWVAHDRRRLGLAARCLIDREGISSMLGAITASTILLRGAGDQAFTHDQMQALADGLAGPTRFETVRADGLTHLCSWTHPQLVNPLLREFLDDLPD</sequence>
<evidence type="ECO:0000313" key="2">
    <source>
        <dbReference type="EMBL" id="QIS23592.1"/>
    </source>
</evidence>
<dbReference type="AlphaFoldDB" id="A0A6G9ZDL0"/>
<reference evidence="2 3" key="1">
    <citation type="journal article" date="2019" name="ACS Chem. Biol.">
        <title>Identification and Mobilization of a Cryptic Antibiotic Biosynthesis Gene Locus from a Human-Pathogenic Nocardia Isolate.</title>
        <authorList>
            <person name="Herisse M."/>
            <person name="Ishida K."/>
            <person name="Porter J.L."/>
            <person name="Howden B."/>
            <person name="Hertweck C."/>
            <person name="Stinear T.P."/>
            <person name="Pidot S.J."/>
        </authorList>
    </citation>
    <scope>NUCLEOTIDE SEQUENCE [LARGE SCALE GENOMIC DNA]</scope>
    <source>
        <strain evidence="2 3">AUSMDU00012715</strain>
    </source>
</reference>
<dbReference type="InterPro" id="IPR000073">
    <property type="entry name" value="AB_hydrolase_1"/>
</dbReference>
<protein>
    <submittedName>
        <fullName evidence="2">Alpha/beta fold hydrolase</fullName>
    </submittedName>
</protein>